<dbReference type="Pfam" id="PF03401">
    <property type="entry name" value="TctC"/>
    <property type="match status" value="1"/>
</dbReference>
<keyword evidence="2" id="KW-0675">Receptor</keyword>
<dbReference type="EMBL" id="SMAB01000006">
    <property type="protein sequence ID" value="TCS83196.1"/>
    <property type="molecule type" value="Genomic_DNA"/>
</dbReference>
<keyword evidence="3" id="KW-1185">Reference proteome</keyword>
<dbReference type="InterPro" id="IPR042100">
    <property type="entry name" value="Bug_dom1"/>
</dbReference>
<protein>
    <submittedName>
        <fullName evidence="2">Tripartite-type tricarboxylate transporter receptor subunit TctC</fullName>
    </submittedName>
</protein>
<evidence type="ECO:0000313" key="3">
    <source>
        <dbReference type="Proteomes" id="UP000295788"/>
    </source>
</evidence>
<proteinExistence type="inferred from homology"/>
<dbReference type="Gene3D" id="3.40.190.10">
    <property type="entry name" value="Periplasmic binding protein-like II"/>
    <property type="match status" value="1"/>
</dbReference>
<sequence length="324" mass="35667">MSLKKVWIPFILVLVLLATFGCSNSKSSVKDFPNKPIQLIVSFSPGAATDTQARIIAKYAKQYLGKELVIVNKPGGGGSVGWNYFSSVPPDGYILAAYNLPHIITQPLVGQATFKVDTFDPIINWGQDPTVFAVTKDSPIQDLDDLIQKAKKSPGELTVGTAGKFVGQHMAVLQLEKAASIDLKDIPYKGSSDSIASLLGKHTDLISGNLSDMYRLGDQIRILAIATKERHPLVPNVPTFTELGYPDVVMSTDRGIAAKKGTPKEIIDKLEKSFMQLMNDPKFLNDMKKSGSDMLILNREQVKKEFENRKVLYEQLIKSVNINE</sequence>
<accession>A0A4R3KIC8</accession>
<name>A0A4R3KIC8_9BACI</name>
<dbReference type="Gene3D" id="3.40.190.150">
    <property type="entry name" value="Bordetella uptake gene, domain 1"/>
    <property type="match status" value="1"/>
</dbReference>
<dbReference type="PROSITE" id="PS51257">
    <property type="entry name" value="PROKAR_LIPOPROTEIN"/>
    <property type="match status" value="1"/>
</dbReference>
<dbReference type="PANTHER" id="PTHR42928">
    <property type="entry name" value="TRICARBOXYLATE-BINDING PROTEIN"/>
    <property type="match status" value="1"/>
</dbReference>
<gene>
    <name evidence="2" type="ORF">EDD72_106125</name>
</gene>
<dbReference type="Proteomes" id="UP000295788">
    <property type="component" value="Unassembled WGS sequence"/>
</dbReference>
<dbReference type="CDD" id="cd07012">
    <property type="entry name" value="PBP2_Bug_TTT"/>
    <property type="match status" value="1"/>
</dbReference>
<evidence type="ECO:0000313" key="2">
    <source>
        <dbReference type="EMBL" id="TCS83196.1"/>
    </source>
</evidence>
<reference evidence="2 3" key="1">
    <citation type="submission" date="2019-03" db="EMBL/GenBank/DDBJ databases">
        <title>Genomic Encyclopedia of Type Strains, Phase IV (KMG-IV): sequencing the most valuable type-strain genomes for metagenomic binning, comparative biology and taxonomic classification.</title>
        <authorList>
            <person name="Goeker M."/>
        </authorList>
    </citation>
    <scope>NUCLEOTIDE SEQUENCE [LARGE SCALE GENOMIC DNA]</scope>
    <source>
        <strain evidence="2 3">DSM 23802</strain>
    </source>
</reference>
<dbReference type="OrthoDB" id="9780943at2"/>
<dbReference type="AlphaFoldDB" id="A0A4R3KIC8"/>
<dbReference type="SUPFAM" id="SSF53850">
    <property type="entry name" value="Periplasmic binding protein-like II"/>
    <property type="match status" value="1"/>
</dbReference>
<dbReference type="PANTHER" id="PTHR42928:SF5">
    <property type="entry name" value="BLR1237 PROTEIN"/>
    <property type="match status" value="1"/>
</dbReference>
<evidence type="ECO:0000256" key="1">
    <source>
        <dbReference type="ARBA" id="ARBA00006987"/>
    </source>
</evidence>
<dbReference type="PIRSF" id="PIRSF017082">
    <property type="entry name" value="YflP"/>
    <property type="match status" value="1"/>
</dbReference>
<comment type="similarity">
    <text evidence="1">Belongs to the UPF0065 (bug) family.</text>
</comment>
<dbReference type="RefSeq" id="WP_132768193.1">
    <property type="nucleotide sequence ID" value="NZ_SMAB01000006.1"/>
</dbReference>
<dbReference type="InterPro" id="IPR005064">
    <property type="entry name" value="BUG"/>
</dbReference>
<comment type="caution">
    <text evidence="2">The sequence shown here is derived from an EMBL/GenBank/DDBJ whole genome shotgun (WGS) entry which is preliminary data.</text>
</comment>
<organism evidence="2 3">
    <name type="scientific">Tepidibacillus fermentans</name>
    <dbReference type="NCBI Taxonomy" id="1281767"/>
    <lineage>
        <taxon>Bacteria</taxon>
        <taxon>Bacillati</taxon>
        <taxon>Bacillota</taxon>
        <taxon>Bacilli</taxon>
        <taxon>Bacillales</taxon>
        <taxon>Bacillaceae</taxon>
        <taxon>Tepidibacillus</taxon>
    </lineage>
</organism>